<evidence type="ECO:0000313" key="2">
    <source>
        <dbReference type="EMBL" id="ASN60534.1"/>
    </source>
</evidence>
<dbReference type="OrthoDB" id="7205479at2"/>
<organism evidence="3 6">
    <name type="scientific">Latilactobacillus curvatus</name>
    <name type="common">Lactobacillus curvatus</name>
    <dbReference type="NCBI Taxonomy" id="28038"/>
    <lineage>
        <taxon>Bacteria</taxon>
        <taxon>Bacillati</taxon>
        <taxon>Bacillota</taxon>
        <taxon>Bacilli</taxon>
        <taxon>Lactobacillales</taxon>
        <taxon>Lactobacillaceae</taxon>
        <taxon>Latilactobacillus</taxon>
    </lineage>
</organism>
<proteinExistence type="predicted"/>
<accession>A0A0B2XIA9</accession>
<evidence type="ECO:0000313" key="6">
    <source>
        <dbReference type="Proteomes" id="UP000257607"/>
    </source>
</evidence>
<dbReference type="EMBL" id="CP022474">
    <property type="protein sequence ID" value="ASN60534.1"/>
    <property type="molecule type" value="Genomic_DNA"/>
</dbReference>
<protein>
    <submittedName>
        <fullName evidence="4">Membrane protein</fullName>
    </submittedName>
    <submittedName>
        <fullName evidence="3">Phage holin family protein</fullName>
    </submittedName>
</protein>
<name>A0A0B2XIA9_LATCU</name>
<dbReference type="EMBL" id="CP031003">
    <property type="protein sequence ID" value="AXN36333.1"/>
    <property type="molecule type" value="Genomic_DNA"/>
</dbReference>
<dbReference type="Proteomes" id="UP000825100">
    <property type="component" value="Chromosome"/>
</dbReference>
<evidence type="ECO:0000313" key="4">
    <source>
        <dbReference type="EMBL" id="BCX30184.1"/>
    </source>
</evidence>
<dbReference type="RefSeq" id="WP_004265953.1">
    <property type="nucleotide sequence ID" value="NZ_AP024685.1"/>
</dbReference>
<keyword evidence="1" id="KW-0472">Membrane</keyword>
<evidence type="ECO:0000313" key="7">
    <source>
        <dbReference type="Proteomes" id="UP000825100"/>
    </source>
</evidence>
<dbReference type="EMBL" id="AP024685">
    <property type="protein sequence ID" value="BCX30184.1"/>
    <property type="molecule type" value="Genomic_DNA"/>
</dbReference>
<evidence type="ECO:0000313" key="3">
    <source>
        <dbReference type="EMBL" id="AXN36333.1"/>
    </source>
</evidence>
<dbReference type="AlphaFoldDB" id="A0A0B2XIA9"/>
<feature type="transmembrane region" description="Helical" evidence="1">
    <location>
        <begin position="30"/>
        <end position="47"/>
    </location>
</feature>
<gene>
    <name evidence="2" type="ORF">CG419_07675</name>
    <name evidence="3" type="ORF">DT351_08120</name>
    <name evidence="4" type="ORF">LTWDN19_07510</name>
</gene>
<reference evidence="2 5" key="1">
    <citation type="submission" date="2017-07" db="EMBL/GenBank/DDBJ databases">
        <title>Lactobacillus curvatus MRS6 whole genome.</title>
        <authorList>
            <person name="Jans C."/>
            <person name="Lagler S."/>
            <person name="Lacroix C."/>
            <person name="Meile L."/>
            <person name="Stevens M.J.A."/>
        </authorList>
    </citation>
    <scope>NUCLEOTIDE SEQUENCE [LARGE SCALE GENOMIC DNA]</scope>
    <source>
        <strain evidence="2 5">MRS6</strain>
    </source>
</reference>
<dbReference type="Proteomes" id="UP000199749">
    <property type="component" value="Chromosome"/>
</dbReference>
<dbReference type="Pfam" id="PF04020">
    <property type="entry name" value="Phage_holin_4_2"/>
    <property type="match status" value="1"/>
</dbReference>
<dbReference type="KEGG" id="lcv:FBA2_02820"/>
<sequence>MRYWTRVIVDTLLFIAISGLLPNLFYVENIWIALVASIVLSILNIFIKPLLSLLSFPITFLTFGLFSVVINGIMLELTAVFVGAHFSFTSFGAAVIVAIILSIANTIITNQFVRERY</sequence>
<feature type="transmembrane region" description="Helical" evidence="1">
    <location>
        <begin position="54"/>
        <end position="74"/>
    </location>
</feature>
<dbReference type="PANTHER" id="PTHR37309:SF1">
    <property type="entry name" value="SLR0284 PROTEIN"/>
    <property type="match status" value="1"/>
</dbReference>
<dbReference type="STRING" id="28038.BCY75_09860"/>
<reference evidence="3 6" key="2">
    <citation type="submission" date="2018-07" db="EMBL/GenBank/DDBJ databases">
        <title>Lactobacillus curvatus genome sequence.</title>
        <authorList>
            <person name="Prechtl R."/>
        </authorList>
    </citation>
    <scope>NUCLEOTIDE SEQUENCE [LARGE SCALE GENOMIC DNA]</scope>
    <source>
        <strain evidence="3 6">TMW 1.1928</strain>
    </source>
</reference>
<evidence type="ECO:0000313" key="5">
    <source>
        <dbReference type="Proteomes" id="UP000199749"/>
    </source>
</evidence>
<feature type="transmembrane region" description="Helical" evidence="1">
    <location>
        <begin position="7"/>
        <end position="24"/>
    </location>
</feature>
<evidence type="ECO:0000256" key="1">
    <source>
        <dbReference type="SAM" id="Phobius"/>
    </source>
</evidence>
<keyword evidence="7" id="KW-1185">Reference proteome</keyword>
<dbReference type="Proteomes" id="UP000257607">
    <property type="component" value="Chromosome"/>
</dbReference>
<keyword evidence="1" id="KW-0812">Transmembrane</keyword>
<dbReference type="InterPro" id="IPR007165">
    <property type="entry name" value="Phage_holin_4_2"/>
</dbReference>
<feature type="transmembrane region" description="Helical" evidence="1">
    <location>
        <begin position="86"/>
        <end position="108"/>
    </location>
</feature>
<keyword evidence="1" id="KW-1133">Transmembrane helix</keyword>
<dbReference type="PANTHER" id="PTHR37309">
    <property type="entry name" value="SLR0284 PROTEIN"/>
    <property type="match status" value="1"/>
</dbReference>
<reference evidence="4 7" key="3">
    <citation type="submission" date="2021-05" db="EMBL/GenBank/DDBJ databases">
        <title>Complete Genome Sequence of Latilactobacillus sp. Strain WDN19, a High D-Aspartate-producing Lactic Acid Bacterium Isolated from a Japanese Pickle.</title>
        <authorList>
            <person name="Kajitani K."/>
            <person name="Takahashi S."/>
        </authorList>
    </citation>
    <scope>NUCLEOTIDE SEQUENCE [LARGE SCALE GENOMIC DNA]</scope>
    <source>
        <strain evidence="4 7">WDN19</strain>
    </source>
</reference>